<evidence type="ECO:0000256" key="3">
    <source>
        <dbReference type="ARBA" id="ARBA00022574"/>
    </source>
</evidence>
<evidence type="ECO:0000256" key="8">
    <source>
        <dbReference type="ARBA" id="ARBA00023273"/>
    </source>
</evidence>
<evidence type="ECO:0000259" key="10">
    <source>
        <dbReference type="Pfam" id="PF23387"/>
    </source>
</evidence>
<dbReference type="PANTHER" id="PTHR12764">
    <property type="entry name" value="WD REPEAT DOMAIN-RELATED"/>
    <property type="match status" value="1"/>
</dbReference>
<dbReference type="Pfam" id="PF23387">
    <property type="entry name" value="TPR_IFT80_172"/>
    <property type="match status" value="1"/>
</dbReference>
<feature type="domain" description="IFT121 second beta-propeller" evidence="11">
    <location>
        <begin position="11"/>
        <end position="257"/>
    </location>
</feature>
<dbReference type="InterPro" id="IPR056170">
    <property type="entry name" value="Znf_IFT121-like"/>
</dbReference>
<keyword evidence="4" id="KW-0677">Repeat</keyword>
<dbReference type="Pfam" id="PF25170">
    <property type="entry name" value="TPR_WDR35"/>
    <property type="match status" value="1"/>
</dbReference>
<feature type="domain" description="IFT121-like TPR repeats" evidence="12">
    <location>
        <begin position="603"/>
        <end position="701"/>
    </location>
</feature>
<dbReference type="PANTHER" id="PTHR12764:SF5">
    <property type="entry name" value="LD29485P"/>
    <property type="match status" value="1"/>
</dbReference>
<protein>
    <submittedName>
        <fullName evidence="13">WD repeat-containing protein 35</fullName>
    </submittedName>
</protein>
<dbReference type="InterPro" id="IPR057979">
    <property type="entry name" value="TPR_IFT121"/>
</dbReference>
<dbReference type="GO" id="GO:1905515">
    <property type="term" value="P:non-motile cilium assembly"/>
    <property type="evidence" value="ECO:0007669"/>
    <property type="project" value="TreeGrafter"/>
</dbReference>
<dbReference type="InterPro" id="IPR056157">
    <property type="entry name" value="TPR_IFT80_172_dom"/>
</dbReference>
<dbReference type="EMBL" id="GDHF01018361">
    <property type="protein sequence ID" value="JAI33953.1"/>
    <property type="molecule type" value="Transcribed_RNA"/>
</dbReference>
<proteinExistence type="predicted"/>
<keyword evidence="6" id="KW-0969">Cilium</keyword>
<dbReference type="InterPro" id="IPR039857">
    <property type="entry name" value="Ift122/121"/>
</dbReference>
<evidence type="ECO:0000256" key="6">
    <source>
        <dbReference type="ARBA" id="ARBA00023069"/>
    </source>
</evidence>
<keyword evidence="7" id="KW-0206">Cytoskeleton</keyword>
<dbReference type="SUPFAM" id="SSF48452">
    <property type="entry name" value="TPR-like"/>
    <property type="match status" value="1"/>
</dbReference>
<keyword evidence="8" id="KW-0966">Cell projection</keyword>
<evidence type="ECO:0000256" key="5">
    <source>
        <dbReference type="ARBA" id="ARBA00022794"/>
    </source>
</evidence>
<evidence type="ECO:0000256" key="1">
    <source>
        <dbReference type="ARBA" id="ARBA00004120"/>
    </source>
</evidence>
<evidence type="ECO:0000259" key="11">
    <source>
        <dbReference type="Pfam" id="PF23390"/>
    </source>
</evidence>
<dbReference type="OrthoDB" id="10260567at2759"/>
<evidence type="ECO:0000259" key="12">
    <source>
        <dbReference type="Pfam" id="PF25768"/>
    </source>
</evidence>
<dbReference type="InterPro" id="IPR036322">
    <property type="entry name" value="WD40_repeat_dom_sf"/>
</dbReference>
<comment type="subcellular location">
    <subcellularLocation>
        <location evidence="1">Cytoplasm</location>
        <location evidence="1">Cytoskeleton</location>
        <location evidence="1">Cilium basal body</location>
    </subcellularLocation>
</comment>
<dbReference type="Pfam" id="PF23390">
    <property type="entry name" value="Beta-prop_WDR35_2nd"/>
    <property type="match status" value="1"/>
</dbReference>
<evidence type="ECO:0000259" key="9">
    <source>
        <dbReference type="Pfam" id="PF23145"/>
    </source>
</evidence>
<dbReference type="Pfam" id="PF25768">
    <property type="entry name" value="TPR_IFT121"/>
    <property type="match status" value="1"/>
</dbReference>
<keyword evidence="2" id="KW-0963">Cytoplasm</keyword>
<sequence>MYHKTKVISFGLILTAKYTDMKPNFVAINSGHVAISSFDEVLIWQYNTPKSAANLHGVKGRKENRFHIDDTPTGVEMAKDLVIATGGASYDKKAYKQHVNIDPICALAMSEKILLVARSSGTINEYSVPNVALRNRHKINSKPYKLSINCNSSRAAVIDDVGVMTLLDLDDDHQSQLNFSRVERKDVWAVCWAKDNPLLLALMEKTRMYVFRGNDPEEPISCSGYICAFEDLEITSVLLDDIISGDETQNSVNHIIQLRVKSLRDTDDLLQHVGLEDAKQFIEDNPHPRLWRLLAEAALKKLELGIAENAFVRSANYQGIQLIKRMRNISARMLQKAEVAAFYGEYEEAEKLYMDADRRDLAINLRITLCDWFRAVQLYRMGSGVSDQQMETAWREIGNHFASLRSWESAKEYYEKSHHLEGLMDALYHLERFDELEQCIDKLPEKSPLLAKIAEMLASVGMCIEAVKAYLKMGNPKSAVKVCVNLRQWGEAVQLARKFDMPQIGELLSKHAAQLIKEDRLPEAIELQKKAGFYLEAARLLGKLAQREVEKDSSMLRIKKLYILAALLSEEHLKSLSTAELSYKVDRNSILDTMSPEDAHVVEHMWRAAEAYHFMMLAQRQLRFGITRNAVVTALRLCDYDDILPTEDVYNILALSCCADRSFGTCIKAFSKLECLESIPECRVQEYKRLAENISSKYVSEDTRNEMVKCYACNSPVPERLTACSICGVRFPACVSSGKPITQPTSNIWICGICHHCAIPVEISRHHTCPLCHSLIISMTVEI</sequence>
<dbReference type="FunFam" id="1.25.40.470:FF:000004">
    <property type="entry name" value="WD repeat-containing protein 35"/>
    <property type="match status" value="1"/>
</dbReference>
<dbReference type="Gene3D" id="1.25.40.470">
    <property type="match status" value="1"/>
</dbReference>
<evidence type="ECO:0000256" key="7">
    <source>
        <dbReference type="ARBA" id="ARBA00023212"/>
    </source>
</evidence>
<dbReference type="GO" id="GO:0030991">
    <property type="term" value="C:intraciliary transport particle A"/>
    <property type="evidence" value="ECO:0007669"/>
    <property type="project" value="TreeGrafter"/>
</dbReference>
<evidence type="ECO:0000256" key="2">
    <source>
        <dbReference type="ARBA" id="ARBA00022490"/>
    </source>
</evidence>
<dbReference type="SUPFAM" id="SSF50978">
    <property type="entry name" value="WD40 repeat-like"/>
    <property type="match status" value="1"/>
</dbReference>
<dbReference type="InterPro" id="IPR011990">
    <property type="entry name" value="TPR-like_helical_dom_sf"/>
</dbReference>
<organism evidence="13">
    <name type="scientific">Bactrocera latifrons</name>
    <name type="common">Malaysian fruit fly</name>
    <name type="synonym">Chaetodacus latifrons</name>
    <dbReference type="NCBI Taxonomy" id="174628"/>
    <lineage>
        <taxon>Eukaryota</taxon>
        <taxon>Metazoa</taxon>
        <taxon>Ecdysozoa</taxon>
        <taxon>Arthropoda</taxon>
        <taxon>Hexapoda</taxon>
        <taxon>Insecta</taxon>
        <taxon>Pterygota</taxon>
        <taxon>Neoptera</taxon>
        <taxon>Endopterygota</taxon>
        <taxon>Diptera</taxon>
        <taxon>Brachycera</taxon>
        <taxon>Muscomorpha</taxon>
        <taxon>Tephritoidea</taxon>
        <taxon>Tephritidae</taxon>
        <taxon>Bactrocera</taxon>
        <taxon>Bactrocera</taxon>
    </lineage>
</organism>
<dbReference type="EMBL" id="GDHF01025541">
    <property type="protein sequence ID" value="JAI26773.1"/>
    <property type="molecule type" value="Transcribed_RNA"/>
</dbReference>
<dbReference type="Pfam" id="PF23145">
    <property type="entry name" value="Zf_2nd_IFT121"/>
    <property type="match status" value="1"/>
</dbReference>
<evidence type="ECO:0000256" key="4">
    <source>
        <dbReference type="ARBA" id="ARBA00022737"/>
    </source>
</evidence>
<accession>A0A0K8UJT3</accession>
<evidence type="ECO:0000313" key="13">
    <source>
        <dbReference type="EMBL" id="JAI26773.1"/>
    </source>
</evidence>
<keyword evidence="3" id="KW-0853">WD repeat</keyword>
<feature type="domain" description="IFT80/172/WDR35 TPR" evidence="10">
    <location>
        <begin position="290"/>
        <end position="379"/>
    </location>
</feature>
<dbReference type="GO" id="GO:0097730">
    <property type="term" value="C:non-motile cilium"/>
    <property type="evidence" value="ECO:0007669"/>
    <property type="project" value="TreeGrafter"/>
</dbReference>
<feature type="domain" description="IFT121-like zinc finger" evidence="9">
    <location>
        <begin position="732"/>
        <end position="775"/>
    </location>
</feature>
<evidence type="ECO:0000313" key="14">
    <source>
        <dbReference type="EMBL" id="JAI33953.1"/>
    </source>
</evidence>
<dbReference type="InterPro" id="IPR056158">
    <property type="entry name" value="Beta-prop_IFT121_2nd"/>
</dbReference>
<dbReference type="GO" id="GO:0061512">
    <property type="term" value="P:protein localization to cilium"/>
    <property type="evidence" value="ECO:0007669"/>
    <property type="project" value="TreeGrafter"/>
</dbReference>
<name>A0A0K8UJT3_BACLA</name>
<dbReference type="GO" id="GO:0035721">
    <property type="term" value="P:intraciliary retrograde transport"/>
    <property type="evidence" value="ECO:0007669"/>
    <property type="project" value="TreeGrafter"/>
</dbReference>
<keyword evidence="5" id="KW-0970">Cilium biogenesis/degradation</keyword>
<reference evidence="13" key="1">
    <citation type="submission" date="2015-06" db="EMBL/GenBank/DDBJ databases">
        <authorList>
            <person name="Hoefler B.C."/>
            <person name="Straight P.D."/>
        </authorList>
    </citation>
    <scope>NUCLEOTIDE SEQUENCE</scope>
</reference>
<gene>
    <name evidence="13" type="primary">Wdr35_2</name>
    <name evidence="14" type="synonym">Wdr35_12</name>
    <name evidence="14" type="ORF">c0_g1_i3</name>
    <name evidence="13" type="ORF">c0_g1_i5</name>
</gene>
<dbReference type="AlphaFoldDB" id="A0A0K8UJT3"/>
<dbReference type="InterPro" id="IPR057361">
    <property type="entry name" value="TPR_WDR35"/>
</dbReference>